<dbReference type="PROSITE" id="PS51257">
    <property type="entry name" value="PROKAR_LIPOPROTEIN"/>
    <property type="match status" value="1"/>
</dbReference>
<name>A0AAW1PVR7_9CHLO</name>
<evidence type="ECO:0008006" key="3">
    <source>
        <dbReference type="Google" id="ProtNLM"/>
    </source>
</evidence>
<evidence type="ECO:0000313" key="1">
    <source>
        <dbReference type="EMBL" id="KAK9812067.1"/>
    </source>
</evidence>
<dbReference type="EMBL" id="JALJOQ010000009">
    <property type="protein sequence ID" value="KAK9812067.1"/>
    <property type="molecule type" value="Genomic_DNA"/>
</dbReference>
<dbReference type="InterPro" id="IPR046341">
    <property type="entry name" value="SET_dom_sf"/>
</dbReference>
<evidence type="ECO:0000313" key="2">
    <source>
        <dbReference type="Proteomes" id="UP001465755"/>
    </source>
</evidence>
<accession>A0AAW1PVR7</accession>
<sequence>MYDRGPHSSSFSSSCSEKSAAQLLSPSLEGMKLLCHANVGEPPPASWQESFALLGKGLDEHITASAGPDSDSHHPLDLAWYTWVLSRIHINAFRVQSVLPPSIGEGLSLKDLAEASASGHPSQSPGSAVYFLASLLNHDCDPNLDVLFPDNNGSLLWG</sequence>
<protein>
    <recommendedName>
        <fullName evidence="3">SET domain-containing protein</fullName>
    </recommendedName>
</protein>
<dbReference type="Proteomes" id="UP001465755">
    <property type="component" value="Unassembled WGS sequence"/>
</dbReference>
<gene>
    <name evidence="1" type="ORF">WJX73_002702</name>
</gene>
<reference evidence="1 2" key="1">
    <citation type="journal article" date="2024" name="Nat. Commun.">
        <title>Phylogenomics reveals the evolutionary origins of lichenization in chlorophyte algae.</title>
        <authorList>
            <person name="Puginier C."/>
            <person name="Libourel C."/>
            <person name="Otte J."/>
            <person name="Skaloud P."/>
            <person name="Haon M."/>
            <person name="Grisel S."/>
            <person name="Petersen M."/>
            <person name="Berrin J.G."/>
            <person name="Delaux P.M."/>
            <person name="Dal Grande F."/>
            <person name="Keller J."/>
        </authorList>
    </citation>
    <scope>NUCLEOTIDE SEQUENCE [LARGE SCALE GENOMIC DNA]</scope>
    <source>
        <strain evidence="1 2">SAG 2036</strain>
    </source>
</reference>
<comment type="caution">
    <text evidence="1">The sequence shown here is derived from an EMBL/GenBank/DDBJ whole genome shotgun (WGS) entry which is preliminary data.</text>
</comment>
<dbReference type="SUPFAM" id="SSF82199">
    <property type="entry name" value="SET domain"/>
    <property type="match status" value="1"/>
</dbReference>
<proteinExistence type="predicted"/>
<dbReference type="AlphaFoldDB" id="A0AAW1PVR7"/>
<organism evidence="1 2">
    <name type="scientific">Symbiochloris irregularis</name>
    <dbReference type="NCBI Taxonomy" id="706552"/>
    <lineage>
        <taxon>Eukaryota</taxon>
        <taxon>Viridiplantae</taxon>
        <taxon>Chlorophyta</taxon>
        <taxon>core chlorophytes</taxon>
        <taxon>Trebouxiophyceae</taxon>
        <taxon>Trebouxiales</taxon>
        <taxon>Trebouxiaceae</taxon>
        <taxon>Symbiochloris</taxon>
    </lineage>
</organism>
<keyword evidence="2" id="KW-1185">Reference proteome</keyword>
<dbReference type="Gene3D" id="2.170.270.10">
    <property type="entry name" value="SET domain"/>
    <property type="match status" value="1"/>
</dbReference>